<dbReference type="InterPro" id="IPR000847">
    <property type="entry name" value="LysR_HTH_N"/>
</dbReference>
<evidence type="ECO:0000256" key="3">
    <source>
        <dbReference type="ARBA" id="ARBA00023125"/>
    </source>
</evidence>
<evidence type="ECO:0000313" key="6">
    <source>
        <dbReference type="EMBL" id="MCU7380119.1"/>
    </source>
</evidence>
<comment type="similarity">
    <text evidence="1">Belongs to the LysR transcriptional regulatory family.</text>
</comment>
<organism evidence="6 7">
    <name type="scientific">Hominibacterium faecale</name>
    <dbReference type="NCBI Taxonomy" id="2839743"/>
    <lineage>
        <taxon>Bacteria</taxon>
        <taxon>Bacillati</taxon>
        <taxon>Bacillota</taxon>
        <taxon>Clostridia</taxon>
        <taxon>Peptostreptococcales</taxon>
        <taxon>Anaerovoracaceae</taxon>
        <taxon>Hominibacterium</taxon>
    </lineage>
</organism>
<evidence type="ECO:0000256" key="4">
    <source>
        <dbReference type="ARBA" id="ARBA00023163"/>
    </source>
</evidence>
<feature type="domain" description="HTH lysR-type" evidence="5">
    <location>
        <begin position="1"/>
        <end position="58"/>
    </location>
</feature>
<dbReference type="Proteomes" id="UP001065549">
    <property type="component" value="Unassembled WGS sequence"/>
</dbReference>
<dbReference type="InterPro" id="IPR036388">
    <property type="entry name" value="WH-like_DNA-bd_sf"/>
</dbReference>
<keyword evidence="2" id="KW-0805">Transcription regulation</keyword>
<name>A0A9J6QX94_9FIRM</name>
<dbReference type="Gene3D" id="3.40.190.290">
    <property type="match status" value="1"/>
</dbReference>
<comment type="caution">
    <text evidence="6">The sequence shown here is derived from an EMBL/GenBank/DDBJ whole genome shotgun (WGS) entry which is preliminary data.</text>
</comment>
<keyword evidence="7" id="KW-1185">Reference proteome</keyword>
<dbReference type="InterPro" id="IPR036390">
    <property type="entry name" value="WH_DNA-bd_sf"/>
</dbReference>
<evidence type="ECO:0000256" key="2">
    <source>
        <dbReference type="ARBA" id="ARBA00023015"/>
    </source>
</evidence>
<proteinExistence type="inferred from homology"/>
<dbReference type="InterPro" id="IPR050950">
    <property type="entry name" value="HTH-type_LysR_regulators"/>
</dbReference>
<dbReference type="FunFam" id="1.10.10.10:FF:000001">
    <property type="entry name" value="LysR family transcriptional regulator"/>
    <property type="match status" value="1"/>
</dbReference>
<dbReference type="PRINTS" id="PR00039">
    <property type="entry name" value="HTHLYSR"/>
</dbReference>
<dbReference type="Pfam" id="PF03466">
    <property type="entry name" value="LysR_substrate"/>
    <property type="match status" value="1"/>
</dbReference>
<gene>
    <name evidence="6" type="ORF">OBO34_17415</name>
</gene>
<keyword evidence="3" id="KW-0238">DNA-binding</keyword>
<dbReference type="PANTHER" id="PTHR30419">
    <property type="entry name" value="HTH-TYPE TRANSCRIPTIONAL REGULATOR YBHD"/>
    <property type="match status" value="1"/>
</dbReference>
<keyword evidence="4" id="KW-0804">Transcription</keyword>
<dbReference type="AlphaFoldDB" id="A0A9J6QX94"/>
<dbReference type="Gene3D" id="1.10.10.10">
    <property type="entry name" value="Winged helix-like DNA-binding domain superfamily/Winged helix DNA-binding domain"/>
    <property type="match status" value="1"/>
</dbReference>
<evidence type="ECO:0000313" key="7">
    <source>
        <dbReference type="Proteomes" id="UP001065549"/>
    </source>
</evidence>
<dbReference type="SUPFAM" id="SSF53850">
    <property type="entry name" value="Periplasmic binding protein-like II"/>
    <property type="match status" value="1"/>
</dbReference>
<dbReference type="EMBL" id="JAOSHN010000008">
    <property type="protein sequence ID" value="MCU7380119.1"/>
    <property type="molecule type" value="Genomic_DNA"/>
</dbReference>
<reference evidence="6" key="1">
    <citation type="submission" date="2022-09" db="EMBL/GenBank/DDBJ databases">
        <title>Culturomic study of gut microbiota in children with autism spectrum disorder.</title>
        <authorList>
            <person name="Efimov B.A."/>
            <person name="Chaplin A.V."/>
            <person name="Sokolova S.R."/>
            <person name="Pikina A.P."/>
            <person name="Korzhanova M."/>
            <person name="Belova V."/>
            <person name="Korostin D."/>
        </authorList>
    </citation>
    <scope>NUCLEOTIDE SEQUENCE</scope>
    <source>
        <strain evidence="6">ASD5510</strain>
    </source>
</reference>
<evidence type="ECO:0000256" key="1">
    <source>
        <dbReference type="ARBA" id="ARBA00009437"/>
    </source>
</evidence>
<dbReference type="Pfam" id="PF00126">
    <property type="entry name" value="HTH_1"/>
    <property type="match status" value="1"/>
</dbReference>
<dbReference type="GO" id="GO:0003677">
    <property type="term" value="F:DNA binding"/>
    <property type="evidence" value="ECO:0007669"/>
    <property type="project" value="UniProtKB-KW"/>
</dbReference>
<dbReference type="InterPro" id="IPR005119">
    <property type="entry name" value="LysR_subst-bd"/>
</dbReference>
<dbReference type="GO" id="GO:0005829">
    <property type="term" value="C:cytosol"/>
    <property type="evidence" value="ECO:0007669"/>
    <property type="project" value="TreeGrafter"/>
</dbReference>
<dbReference type="RefSeq" id="WP_148399114.1">
    <property type="nucleotide sequence ID" value="NZ_JAJAGH010000012.1"/>
</dbReference>
<sequence>MDIKSLQYFIAVVESTSITKAAKALHISQPPLSHQLKQLEVELGTRLFDRGPRCITLTSAGETLYHRAKNIVDYTEETCREIKSIGDGNSGHISIGMISSLSSNLLSDILSQFCSKYPNVQFDIHEHNTYDLIESLDNNLIELAFVRTPFDNNHFSQMLLLKEPLVAYGHSSFFSDVSELLLEADFFQGKPLIIYRRWKYILDEYFKSEKVSPVYRCINDDAKSSLLLASSGQGIAIIPAGIANIIHDDAMRYLPMDAAHLATEVYAIWDSERYISPAASNFLQMLESFEIN</sequence>
<dbReference type="PROSITE" id="PS50931">
    <property type="entry name" value="HTH_LYSR"/>
    <property type="match status" value="1"/>
</dbReference>
<accession>A0A9J6QX94</accession>
<dbReference type="GO" id="GO:0003700">
    <property type="term" value="F:DNA-binding transcription factor activity"/>
    <property type="evidence" value="ECO:0007669"/>
    <property type="project" value="InterPro"/>
</dbReference>
<dbReference type="PANTHER" id="PTHR30419:SF8">
    <property type="entry name" value="NITROGEN ASSIMILATION TRANSCRIPTIONAL ACTIVATOR-RELATED"/>
    <property type="match status" value="1"/>
</dbReference>
<protein>
    <submittedName>
        <fullName evidence="6">LysR family transcriptional regulator</fullName>
    </submittedName>
</protein>
<evidence type="ECO:0000259" key="5">
    <source>
        <dbReference type="PROSITE" id="PS50931"/>
    </source>
</evidence>
<dbReference type="SUPFAM" id="SSF46785">
    <property type="entry name" value="Winged helix' DNA-binding domain"/>
    <property type="match status" value="1"/>
</dbReference>
<dbReference type="CDD" id="cd05466">
    <property type="entry name" value="PBP2_LTTR_substrate"/>
    <property type="match status" value="1"/>
</dbReference>